<dbReference type="PROSITE" id="PS51257">
    <property type="entry name" value="PROKAR_LIPOPROTEIN"/>
    <property type="match status" value="1"/>
</dbReference>
<proteinExistence type="predicted"/>
<dbReference type="AlphaFoldDB" id="A0A417YTZ4"/>
<evidence type="ECO:0000256" key="1">
    <source>
        <dbReference type="SAM" id="SignalP"/>
    </source>
</evidence>
<keyword evidence="1" id="KW-0732">Signal</keyword>
<keyword evidence="2" id="KW-0378">Hydrolase</keyword>
<evidence type="ECO:0000313" key="3">
    <source>
        <dbReference type="Proteomes" id="UP000284416"/>
    </source>
</evidence>
<feature type="signal peptide" evidence="1">
    <location>
        <begin position="1"/>
        <end position="16"/>
    </location>
</feature>
<keyword evidence="2" id="KW-0540">Nuclease</keyword>
<evidence type="ECO:0000313" key="2">
    <source>
        <dbReference type="EMBL" id="RHW40618.1"/>
    </source>
</evidence>
<keyword evidence="3" id="KW-1185">Reference proteome</keyword>
<gene>
    <name evidence="2" type="ORF">D1B31_10475</name>
</gene>
<feature type="chain" id="PRO_5039510967" evidence="1">
    <location>
        <begin position="17"/>
        <end position="173"/>
    </location>
</feature>
<comment type="caution">
    <text evidence="2">The sequence shown here is derived from an EMBL/GenBank/DDBJ whole genome shotgun (WGS) entry which is preliminary data.</text>
</comment>
<name>A0A417YTZ4_9BACI</name>
<dbReference type="EMBL" id="QWEG01000006">
    <property type="protein sequence ID" value="RHW40618.1"/>
    <property type="molecule type" value="Genomic_DNA"/>
</dbReference>
<dbReference type="GO" id="GO:0004519">
    <property type="term" value="F:endonuclease activity"/>
    <property type="evidence" value="ECO:0007669"/>
    <property type="project" value="UniProtKB-KW"/>
</dbReference>
<protein>
    <submittedName>
        <fullName evidence="2">Endonuclease</fullName>
    </submittedName>
</protein>
<sequence length="173" mass="19071">MRKLFALLAVFTLAFAVIGCSNKEEPKGSEDTKKEENKAELTDQVKSKMYNAIRLAENKVDTVYANDTDEDTEKPVLNATFADEAAAEAFLTKYYSEDVAKQISSHYSTGEKNKDGRPFVKEDPFFAKPISGTTQDDVTIEGDANKGTVKTKDGVTYTVELKDGQYVITGVES</sequence>
<accession>A0A417YTZ4</accession>
<dbReference type="OrthoDB" id="2869509at2"/>
<dbReference type="RefSeq" id="WP_118920736.1">
    <property type="nucleotide sequence ID" value="NZ_QWEG01000006.1"/>
</dbReference>
<keyword evidence="2" id="KW-0255">Endonuclease</keyword>
<dbReference type="Proteomes" id="UP000284416">
    <property type="component" value="Unassembled WGS sequence"/>
</dbReference>
<reference evidence="2 3" key="1">
    <citation type="journal article" date="2017" name="Int. J. Syst. Evol. Microbiol.">
        <title>Bacillus notoginsengisoli sp. nov., a novel bacterium isolated from the rhizosphere of Panax notoginseng.</title>
        <authorList>
            <person name="Zhang M.Y."/>
            <person name="Cheng J."/>
            <person name="Cai Y."/>
            <person name="Zhang T.Y."/>
            <person name="Wu Y.Y."/>
            <person name="Manikprabhu D."/>
            <person name="Li W.J."/>
            <person name="Zhang Y.X."/>
        </authorList>
    </citation>
    <scope>NUCLEOTIDE SEQUENCE [LARGE SCALE GENOMIC DNA]</scope>
    <source>
        <strain evidence="2 3">JCM 30743</strain>
    </source>
</reference>
<organism evidence="2 3">
    <name type="scientific">Neobacillus notoginsengisoli</name>
    <dbReference type="NCBI Taxonomy" id="1578198"/>
    <lineage>
        <taxon>Bacteria</taxon>
        <taxon>Bacillati</taxon>
        <taxon>Bacillota</taxon>
        <taxon>Bacilli</taxon>
        <taxon>Bacillales</taxon>
        <taxon>Bacillaceae</taxon>
        <taxon>Neobacillus</taxon>
    </lineage>
</organism>